<feature type="region of interest" description="Disordered" evidence="1">
    <location>
        <begin position="39"/>
        <end position="85"/>
    </location>
</feature>
<reference evidence="3 4" key="1">
    <citation type="submission" date="2016-12" db="EMBL/GenBank/DDBJ databases">
        <title>Genomic comparison of strains in the 'Actinomyces naeslundii' group.</title>
        <authorList>
            <person name="Mughal S.R."/>
            <person name="Do T."/>
            <person name="Gilbert S.C."/>
            <person name="Witherden E.A."/>
            <person name="Didelot X."/>
            <person name="Beighton D."/>
        </authorList>
    </citation>
    <scope>NUCLEOTIDE SEQUENCE [LARGE SCALE GENOMIC DNA]</scope>
    <source>
        <strain evidence="3 4">MMRCO6-1</strain>
    </source>
</reference>
<feature type="compositionally biased region" description="Low complexity" evidence="1">
    <location>
        <begin position="39"/>
        <end position="59"/>
    </location>
</feature>
<dbReference type="EMBL" id="MSKM01000015">
    <property type="protein sequence ID" value="OLO54086.1"/>
    <property type="molecule type" value="Genomic_DNA"/>
</dbReference>
<name>A0A1Q8VZP7_9ACTO</name>
<evidence type="ECO:0000313" key="4">
    <source>
        <dbReference type="Proteomes" id="UP000185772"/>
    </source>
</evidence>
<feature type="region of interest" description="Disordered" evidence="1">
    <location>
        <begin position="232"/>
        <end position="275"/>
    </location>
</feature>
<evidence type="ECO:0000256" key="2">
    <source>
        <dbReference type="SAM" id="SignalP"/>
    </source>
</evidence>
<proteinExistence type="predicted"/>
<gene>
    <name evidence="3" type="ORF">BKH27_04730</name>
</gene>
<evidence type="ECO:0008006" key="5">
    <source>
        <dbReference type="Google" id="ProtNLM"/>
    </source>
</evidence>
<dbReference type="Proteomes" id="UP000185772">
    <property type="component" value="Unassembled WGS sequence"/>
</dbReference>
<dbReference type="AlphaFoldDB" id="A0A1Q8VZP7"/>
<evidence type="ECO:0000256" key="1">
    <source>
        <dbReference type="SAM" id="MobiDB-lite"/>
    </source>
</evidence>
<comment type="caution">
    <text evidence="3">The sequence shown here is derived from an EMBL/GenBank/DDBJ whole genome shotgun (WGS) entry which is preliminary data.</text>
</comment>
<feature type="compositionally biased region" description="Polar residues" evidence="1">
    <location>
        <begin position="71"/>
        <end position="80"/>
    </location>
</feature>
<feature type="chain" id="PRO_5010290595" description="Serine/arginine repetitive matrix protein 1" evidence="2">
    <location>
        <begin position="38"/>
        <end position="275"/>
    </location>
</feature>
<keyword evidence="2" id="KW-0732">Signal</keyword>
<sequence>MSPSLHPLARSANRRRSALRLPLVAGLSLALAVPALAACQDESGPAHPSASSSASSSAEKSGKGTEPSGKPSDSSSTEGTEVNGGAAGWHIIVSAPGWTNTKRDTGGVNELVSDDGCQFVTMQNLLNGQLSTDREDTETYAANEQQKFSQGVTHVSFKPAQDDSTSVKDASGNAIETKRLDWTYTGKDGKEYQATEFIRAFSTIKRPTMLTATLICPKDKYSTAVLDDLMKDTTVTDPGPADMDEGTSGDGAGKDSKSDDKKSDEKGSGSSPKDT</sequence>
<organism evidence="3 4">
    <name type="scientific">Actinomyces oris</name>
    <dbReference type="NCBI Taxonomy" id="544580"/>
    <lineage>
        <taxon>Bacteria</taxon>
        <taxon>Bacillati</taxon>
        <taxon>Actinomycetota</taxon>
        <taxon>Actinomycetes</taxon>
        <taxon>Actinomycetales</taxon>
        <taxon>Actinomycetaceae</taxon>
        <taxon>Actinomyces</taxon>
    </lineage>
</organism>
<feature type="compositionally biased region" description="Basic and acidic residues" evidence="1">
    <location>
        <begin position="252"/>
        <end position="275"/>
    </location>
</feature>
<protein>
    <recommendedName>
        <fullName evidence="5">Serine/arginine repetitive matrix protein 1</fullName>
    </recommendedName>
</protein>
<feature type="signal peptide" evidence="2">
    <location>
        <begin position="1"/>
        <end position="37"/>
    </location>
</feature>
<accession>A0A1Q8VZP7</accession>
<evidence type="ECO:0000313" key="3">
    <source>
        <dbReference type="EMBL" id="OLO54086.1"/>
    </source>
</evidence>